<dbReference type="RefSeq" id="WP_215239344.1">
    <property type="nucleotide sequence ID" value="NZ_CAJRAF010000002.1"/>
</dbReference>
<sequence>MTHEVARVLATALMPMYNHQLVTVLGGLVKMALTDKGGKTVRFPVPHSDASQPMQIDNNAFIPDAKQRAIIYFEGTDSDIVSFDRDKSRMRTNLKLICWYNLNMFQVEGSNSVAVTLLNNVLGLLPSASALPGEILALKTVATKVIDKGPNLFSQYTYKEERSQYLQDPYYAFGIDLSCTYQINHTSDCHGKLIPVDTVECC</sequence>
<evidence type="ECO:0000313" key="2">
    <source>
        <dbReference type="Proteomes" id="UP000680038"/>
    </source>
</evidence>
<protein>
    <submittedName>
        <fullName evidence="1">Uncharacterized protein</fullName>
    </submittedName>
</protein>
<dbReference type="Proteomes" id="UP000680038">
    <property type="component" value="Unassembled WGS sequence"/>
</dbReference>
<keyword evidence="2" id="KW-1185">Reference proteome</keyword>
<accession>A0A916JCT5</accession>
<dbReference type="AlphaFoldDB" id="A0A916JCT5"/>
<gene>
    <name evidence="1" type="ORF">DYBT9275_02773</name>
</gene>
<proteinExistence type="predicted"/>
<name>A0A916JCT5_9BACT</name>
<evidence type="ECO:0000313" key="1">
    <source>
        <dbReference type="EMBL" id="CAG5001948.1"/>
    </source>
</evidence>
<organism evidence="1 2">
    <name type="scientific">Dyadobacter helix</name>
    <dbReference type="NCBI Taxonomy" id="2822344"/>
    <lineage>
        <taxon>Bacteria</taxon>
        <taxon>Pseudomonadati</taxon>
        <taxon>Bacteroidota</taxon>
        <taxon>Cytophagia</taxon>
        <taxon>Cytophagales</taxon>
        <taxon>Spirosomataceae</taxon>
        <taxon>Dyadobacter</taxon>
    </lineage>
</organism>
<reference evidence="1" key="1">
    <citation type="submission" date="2021-04" db="EMBL/GenBank/DDBJ databases">
        <authorList>
            <person name="Rodrigo-Torres L."/>
            <person name="Arahal R. D."/>
            <person name="Lucena T."/>
        </authorList>
    </citation>
    <scope>NUCLEOTIDE SEQUENCE</scope>
    <source>
        <strain evidence="1">CECT 9275</strain>
    </source>
</reference>
<dbReference type="EMBL" id="CAJRAF010000002">
    <property type="protein sequence ID" value="CAG5001948.1"/>
    <property type="molecule type" value="Genomic_DNA"/>
</dbReference>
<comment type="caution">
    <text evidence="1">The sequence shown here is derived from an EMBL/GenBank/DDBJ whole genome shotgun (WGS) entry which is preliminary data.</text>
</comment>